<proteinExistence type="predicted"/>
<evidence type="ECO:0000313" key="2">
    <source>
        <dbReference type="Proteomes" id="UP000037237"/>
    </source>
</evidence>
<comment type="caution">
    <text evidence="1">The sequence shown here is derived from an EMBL/GenBank/DDBJ whole genome shotgun (WGS) entry which is preliminary data.</text>
</comment>
<accession>A0A0M0BN20</accession>
<dbReference type="AlphaFoldDB" id="A0A0M0BN20"/>
<protein>
    <submittedName>
        <fullName evidence="1">Uncharacterized protein</fullName>
    </submittedName>
</protein>
<evidence type="ECO:0000313" key="1">
    <source>
        <dbReference type="EMBL" id="KON29745.1"/>
    </source>
</evidence>
<sequence>MDPKKMLSKEISNKVRGQISEEIVTETVNQFFKQGNAFILLELINLRSEFKSLKNELQNKTENKHNSLHKLLVP</sequence>
<name>A0A0M0BN20_9ARCH</name>
<reference evidence="1 2" key="1">
    <citation type="submission" date="2015-06" db="EMBL/GenBank/DDBJ databases">
        <title>New insights into the roles of widespread benthic archaea in carbon and nitrogen cycling.</title>
        <authorList>
            <person name="Lazar C.S."/>
            <person name="Baker B.J."/>
            <person name="Seitz K.W."/>
            <person name="Hyde A.S."/>
            <person name="Dick G.J."/>
            <person name="Hinrichs K.-U."/>
            <person name="Teske A.P."/>
        </authorList>
    </citation>
    <scope>NUCLEOTIDE SEQUENCE [LARGE SCALE GENOMIC DNA]</scope>
    <source>
        <strain evidence="1">SG8-32-1</strain>
    </source>
</reference>
<gene>
    <name evidence="1" type="ORF">AC477_05570</name>
</gene>
<organism evidence="1 2">
    <name type="scientific">miscellaneous Crenarchaeota group-1 archaeon SG8-32-1</name>
    <dbReference type="NCBI Taxonomy" id="1685124"/>
    <lineage>
        <taxon>Archaea</taxon>
        <taxon>Candidatus Bathyarchaeota</taxon>
        <taxon>MCG-1</taxon>
    </lineage>
</organism>
<dbReference type="EMBL" id="LFWU01000145">
    <property type="protein sequence ID" value="KON29745.1"/>
    <property type="molecule type" value="Genomic_DNA"/>
</dbReference>
<dbReference type="Proteomes" id="UP000037237">
    <property type="component" value="Unassembled WGS sequence"/>
</dbReference>